<dbReference type="EMBL" id="SNRY01001665">
    <property type="protein sequence ID" value="KAA6329329.1"/>
    <property type="molecule type" value="Genomic_DNA"/>
</dbReference>
<feature type="domain" description="Glycosyl transferase family 1" evidence="1">
    <location>
        <begin position="183"/>
        <end position="338"/>
    </location>
</feature>
<dbReference type="Pfam" id="PF00534">
    <property type="entry name" value="Glycos_transf_1"/>
    <property type="match status" value="1"/>
</dbReference>
<reference evidence="3" key="1">
    <citation type="submission" date="2019-03" db="EMBL/GenBank/DDBJ databases">
        <title>Single cell metagenomics reveals metabolic interactions within the superorganism composed of flagellate Streblomastix strix and complex community of Bacteroidetes bacteria on its surface.</title>
        <authorList>
            <person name="Treitli S.C."/>
            <person name="Kolisko M."/>
            <person name="Husnik F."/>
            <person name="Keeling P."/>
            <person name="Hampl V."/>
        </authorList>
    </citation>
    <scope>NUCLEOTIDE SEQUENCE</scope>
    <source>
        <strain evidence="3">STM</strain>
    </source>
</reference>
<dbReference type="InterPro" id="IPR001296">
    <property type="entry name" value="Glyco_trans_1"/>
</dbReference>
<comment type="caution">
    <text evidence="3">The sequence shown here is derived from an EMBL/GenBank/DDBJ whole genome shotgun (WGS) entry which is preliminary data.</text>
</comment>
<dbReference type="Pfam" id="PF13439">
    <property type="entry name" value="Glyco_transf_4"/>
    <property type="match status" value="1"/>
</dbReference>
<dbReference type="PANTHER" id="PTHR12526">
    <property type="entry name" value="GLYCOSYLTRANSFERASE"/>
    <property type="match status" value="1"/>
</dbReference>
<name>A0A5J4R6K4_9ZZZZ</name>
<accession>A0A5J4R6K4</accession>
<dbReference type="Gene3D" id="3.40.50.2000">
    <property type="entry name" value="Glycogen Phosphorylase B"/>
    <property type="match status" value="2"/>
</dbReference>
<dbReference type="AlphaFoldDB" id="A0A5J4R6K4"/>
<dbReference type="PANTHER" id="PTHR12526:SF630">
    <property type="entry name" value="GLYCOSYLTRANSFERASE"/>
    <property type="match status" value="1"/>
</dbReference>
<proteinExistence type="predicted"/>
<evidence type="ECO:0000313" key="3">
    <source>
        <dbReference type="EMBL" id="KAA6329329.1"/>
    </source>
</evidence>
<dbReference type="InterPro" id="IPR028098">
    <property type="entry name" value="Glyco_trans_4-like_N"/>
</dbReference>
<organism evidence="3">
    <name type="scientific">termite gut metagenome</name>
    <dbReference type="NCBI Taxonomy" id="433724"/>
    <lineage>
        <taxon>unclassified sequences</taxon>
        <taxon>metagenomes</taxon>
        <taxon>organismal metagenomes</taxon>
    </lineage>
</organism>
<dbReference type="GO" id="GO:0016757">
    <property type="term" value="F:glycosyltransferase activity"/>
    <property type="evidence" value="ECO:0007669"/>
    <property type="project" value="UniProtKB-KW"/>
</dbReference>
<dbReference type="EC" id="2.4.1.-" evidence="3"/>
<evidence type="ECO:0000259" key="1">
    <source>
        <dbReference type="Pfam" id="PF00534"/>
    </source>
</evidence>
<protein>
    <submittedName>
        <fullName evidence="3">N-acetyl-alpha-D-glucosaminyl L-malate synthase</fullName>
        <ecNumber evidence="3">2.4.1.-</ecNumber>
    </submittedName>
</protein>
<keyword evidence="3" id="KW-0808">Transferase</keyword>
<sequence length="360" mass="41039">MRILHVINSLCIGGAEKLLTEIIPLQNKGNIADTLLLNGAKCPFKKYLIDNGYLVHSVGMNNNIYNPIIILKIIPYLKKYDVIHVHLFPAQYWIIFAKLISFSKVKLITTEHNTYNRRRNIIFFKYLDKFIYSFFDKIICISPEVKQSLCEYLPILNKSAIIIYNGINLDVYKKAKGYTKSDFISCLKENDKLIVQVSRFSEQKDQDTVIKAIKILHSDYYVAFIGDGNRKNICEKLAFNLGVSDRVHFLGNRMDIPAILKTSDLVILSSHWEGFGLAAVEGMASERPILVSNVPGLSEVVANSECLFTSGNSEELAFKIQEIFSSNQKYNANIMANTQKAFLFDINNMVIQYEEVYLSL</sequence>
<evidence type="ECO:0000259" key="2">
    <source>
        <dbReference type="Pfam" id="PF13439"/>
    </source>
</evidence>
<dbReference type="SUPFAM" id="SSF53756">
    <property type="entry name" value="UDP-Glycosyltransferase/glycogen phosphorylase"/>
    <property type="match status" value="1"/>
</dbReference>
<keyword evidence="3" id="KW-0328">Glycosyltransferase</keyword>
<feature type="domain" description="Glycosyltransferase subfamily 4-like N-terminal" evidence="2">
    <location>
        <begin position="13"/>
        <end position="170"/>
    </location>
</feature>
<gene>
    <name evidence="3" type="ORF">EZS27_021853</name>
</gene>